<feature type="transmembrane region" description="Helical" evidence="1">
    <location>
        <begin position="38"/>
        <end position="59"/>
    </location>
</feature>
<name>A0A1I0SDQ1_9BACT</name>
<evidence type="ECO:0000256" key="1">
    <source>
        <dbReference type="SAM" id="Phobius"/>
    </source>
</evidence>
<protein>
    <submittedName>
        <fullName evidence="2">Uncharacterized protein</fullName>
    </submittedName>
</protein>
<reference evidence="3" key="1">
    <citation type="submission" date="2016-10" db="EMBL/GenBank/DDBJ databases">
        <authorList>
            <person name="Varghese N."/>
            <person name="Submissions S."/>
        </authorList>
    </citation>
    <scope>NUCLEOTIDE SEQUENCE [LARGE SCALE GENOMIC DNA]</scope>
    <source>
        <strain evidence="3">DSM 3695</strain>
    </source>
</reference>
<dbReference type="InterPro" id="IPR056918">
    <property type="entry name" value="8xMP"/>
</dbReference>
<feature type="transmembrane region" description="Helical" evidence="1">
    <location>
        <begin position="127"/>
        <end position="149"/>
    </location>
</feature>
<dbReference type="AlphaFoldDB" id="A0A1I0SDQ1"/>
<dbReference type="RefSeq" id="WP_089903781.1">
    <property type="nucleotide sequence ID" value="NZ_FOJG01000002.1"/>
</dbReference>
<keyword evidence="3" id="KW-1185">Reference proteome</keyword>
<dbReference type="EMBL" id="FOJG01000002">
    <property type="protein sequence ID" value="SEW56411.1"/>
    <property type="molecule type" value="Genomic_DNA"/>
</dbReference>
<feature type="transmembrane region" description="Helical" evidence="1">
    <location>
        <begin position="161"/>
        <end position="179"/>
    </location>
</feature>
<dbReference type="STRING" id="29529.SAMN04488122_6659"/>
<organism evidence="2 3">
    <name type="scientific">Chitinophaga arvensicola</name>
    <dbReference type="NCBI Taxonomy" id="29529"/>
    <lineage>
        <taxon>Bacteria</taxon>
        <taxon>Pseudomonadati</taxon>
        <taxon>Bacteroidota</taxon>
        <taxon>Chitinophagia</taxon>
        <taxon>Chitinophagales</taxon>
        <taxon>Chitinophagaceae</taxon>
        <taxon>Chitinophaga</taxon>
    </lineage>
</organism>
<dbReference type="Pfam" id="PF24838">
    <property type="entry name" value="8xMP"/>
    <property type="match status" value="1"/>
</dbReference>
<keyword evidence="1" id="KW-0812">Transmembrane</keyword>
<feature type="transmembrane region" description="Helical" evidence="1">
    <location>
        <begin position="65"/>
        <end position="84"/>
    </location>
</feature>
<keyword evidence="1" id="KW-1133">Transmembrane helix</keyword>
<sequence length="202" mass="23435">MQKSEYYSLFEGLEEKALERAWLNRDFEIERYWQRASYFWAFTAAAFAGFFALAASSTIEIRFPQLQFFVICLGLIFSVGWLLVNIGSKKWQKNWEKHIDMLEDIVTGPIYKTVLEKKSFSVSNINIIVNSAVIAIWALLFFDFLFVKMSFKCDSHCKPDLLIIIACLITFICLALMVWGPGKTGSIRKPFSFVKREISYKN</sequence>
<evidence type="ECO:0000313" key="2">
    <source>
        <dbReference type="EMBL" id="SEW56411.1"/>
    </source>
</evidence>
<keyword evidence="1" id="KW-0472">Membrane</keyword>
<accession>A0A1I0SDQ1</accession>
<dbReference type="Proteomes" id="UP000199310">
    <property type="component" value="Unassembled WGS sequence"/>
</dbReference>
<dbReference type="OrthoDB" id="9153185at2"/>
<proteinExistence type="predicted"/>
<evidence type="ECO:0000313" key="3">
    <source>
        <dbReference type="Proteomes" id="UP000199310"/>
    </source>
</evidence>
<gene>
    <name evidence="2" type="ORF">SAMN04488122_6659</name>
</gene>